<gene>
    <name evidence="2" type="ORF">J4Q44_G00018000</name>
</gene>
<feature type="region of interest" description="Disordered" evidence="1">
    <location>
        <begin position="22"/>
        <end position="73"/>
    </location>
</feature>
<protein>
    <submittedName>
        <fullName evidence="2">Uncharacterized protein</fullName>
    </submittedName>
</protein>
<comment type="caution">
    <text evidence="2">The sequence shown here is derived from an EMBL/GenBank/DDBJ whole genome shotgun (WGS) entry which is preliminary data.</text>
</comment>
<evidence type="ECO:0000313" key="2">
    <source>
        <dbReference type="EMBL" id="KAK6326155.1"/>
    </source>
</evidence>
<reference evidence="2 3" key="1">
    <citation type="submission" date="2021-04" db="EMBL/GenBank/DDBJ databases">
        <authorList>
            <person name="De Guttry C."/>
            <person name="Zahm M."/>
            <person name="Klopp C."/>
            <person name="Cabau C."/>
            <person name="Louis A."/>
            <person name="Berthelot C."/>
            <person name="Parey E."/>
            <person name="Roest Crollius H."/>
            <person name="Montfort J."/>
            <person name="Robinson-Rechavi M."/>
            <person name="Bucao C."/>
            <person name="Bouchez O."/>
            <person name="Gislard M."/>
            <person name="Lluch J."/>
            <person name="Milhes M."/>
            <person name="Lampietro C."/>
            <person name="Lopez Roques C."/>
            <person name="Donnadieu C."/>
            <person name="Braasch I."/>
            <person name="Desvignes T."/>
            <person name="Postlethwait J."/>
            <person name="Bobe J."/>
            <person name="Wedekind C."/>
            <person name="Guiguen Y."/>
        </authorList>
    </citation>
    <scope>NUCLEOTIDE SEQUENCE [LARGE SCALE GENOMIC DNA]</scope>
    <source>
        <strain evidence="2">Cs_M1</strain>
        <tissue evidence="2">Blood</tissue>
    </source>
</reference>
<accession>A0AAN8ML83</accession>
<dbReference type="EMBL" id="JAGTTL010000002">
    <property type="protein sequence ID" value="KAK6326155.1"/>
    <property type="molecule type" value="Genomic_DNA"/>
</dbReference>
<sequence length="149" mass="17062">MPQCRGSGGHCDWLCGRSDLNHQSHRTPGVLEERPTKGGQDTERCQRTHTHQQLTRGETPSMDDYGSPTLKQWRPRKNTHMRMRTHTHRHTHTHTPSHTFPAVDSPCLSSECYLLIFKSTNNDSLENSHRCIISEAPHTQIVGMRKGPY</sequence>
<feature type="compositionally biased region" description="Basic and acidic residues" evidence="1">
    <location>
        <begin position="31"/>
        <end position="46"/>
    </location>
</feature>
<evidence type="ECO:0000313" key="3">
    <source>
        <dbReference type="Proteomes" id="UP001356427"/>
    </source>
</evidence>
<organism evidence="2 3">
    <name type="scientific">Coregonus suidteri</name>
    <dbReference type="NCBI Taxonomy" id="861788"/>
    <lineage>
        <taxon>Eukaryota</taxon>
        <taxon>Metazoa</taxon>
        <taxon>Chordata</taxon>
        <taxon>Craniata</taxon>
        <taxon>Vertebrata</taxon>
        <taxon>Euteleostomi</taxon>
        <taxon>Actinopterygii</taxon>
        <taxon>Neopterygii</taxon>
        <taxon>Teleostei</taxon>
        <taxon>Protacanthopterygii</taxon>
        <taxon>Salmoniformes</taxon>
        <taxon>Salmonidae</taxon>
        <taxon>Coregoninae</taxon>
        <taxon>Coregonus</taxon>
    </lineage>
</organism>
<proteinExistence type="predicted"/>
<keyword evidence="3" id="KW-1185">Reference proteome</keyword>
<name>A0AAN8ML83_9TELE</name>
<dbReference type="Proteomes" id="UP001356427">
    <property type="component" value="Unassembled WGS sequence"/>
</dbReference>
<evidence type="ECO:0000256" key="1">
    <source>
        <dbReference type="SAM" id="MobiDB-lite"/>
    </source>
</evidence>
<dbReference type="AlphaFoldDB" id="A0AAN8ML83"/>